<protein>
    <recommendedName>
        <fullName evidence="3">RHS repeat-associated core domain-containing protein</fullName>
    </recommendedName>
</protein>
<accession>A0A3N0VZC2</accession>
<gene>
    <name evidence="1" type="ORF">EGI05_12515</name>
</gene>
<name>A0A3N0VZC2_9FLAO</name>
<dbReference type="PANTHER" id="PTHR32305:SF15">
    <property type="entry name" value="PROTEIN RHSA-RELATED"/>
    <property type="match status" value="1"/>
</dbReference>
<reference evidence="2" key="1">
    <citation type="submission" date="2018-11" db="EMBL/GenBank/DDBJ databases">
        <title>Proposal to divide the Flavobacteriaceae and reorganize its genera based on Amino Acid Identity values calculated from whole genome sequences.</title>
        <authorList>
            <person name="Nicholson A.C."/>
            <person name="Gulvik C.A."/>
            <person name="Whitney A.M."/>
            <person name="Humrighouse B.W."/>
            <person name="Bell M."/>
            <person name="Holmes B."/>
            <person name="Steigerwalt A."/>
            <person name="Villarma A."/>
            <person name="Sheth M."/>
            <person name="Batra D."/>
            <person name="Pryor J."/>
            <person name="Bernardet J.-F."/>
            <person name="Hugo C."/>
            <person name="Kampfer P."/>
            <person name="Newman J."/>
            <person name="Mcquiston J.R."/>
        </authorList>
    </citation>
    <scope>NUCLEOTIDE SEQUENCE [LARGE SCALE GENOMIC DNA]</scope>
    <source>
        <strain evidence="2">DSM 15235</strain>
    </source>
</reference>
<organism evidence="1 2">
    <name type="scientific">Chryseobacterium daecheongense</name>
    <dbReference type="NCBI Taxonomy" id="192389"/>
    <lineage>
        <taxon>Bacteria</taxon>
        <taxon>Pseudomonadati</taxon>
        <taxon>Bacteroidota</taxon>
        <taxon>Flavobacteriia</taxon>
        <taxon>Flavobacteriales</taxon>
        <taxon>Weeksellaceae</taxon>
        <taxon>Chryseobacterium group</taxon>
        <taxon>Chryseobacterium</taxon>
    </lineage>
</organism>
<dbReference type="Proteomes" id="UP000269375">
    <property type="component" value="Unassembled WGS sequence"/>
</dbReference>
<evidence type="ECO:0008006" key="3">
    <source>
        <dbReference type="Google" id="ProtNLM"/>
    </source>
</evidence>
<dbReference type="AlphaFoldDB" id="A0A3N0VZC2"/>
<evidence type="ECO:0000313" key="2">
    <source>
        <dbReference type="Proteomes" id="UP000269375"/>
    </source>
</evidence>
<dbReference type="PANTHER" id="PTHR32305">
    <property type="match status" value="1"/>
</dbReference>
<dbReference type="EMBL" id="RJTX01000002">
    <property type="protein sequence ID" value="ROH98153.1"/>
    <property type="molecule type" value="Genomic_DNA"/>
</dbReference>
<dbReference type="NCBIfam" id="TIGR03696">
    <property type="entry name" value="Rhs_assc_core"/>
    <property type="match status" value="1"/>
</dbReference>
<evidence type="ECO:0000313" key="1">
    <source>
        <dbReference type="EMBL" id="ROH98153.1"/>
    </source>
</evidence>
<dbReference type="Gene3D" id="2.180.10.10">
    <property type="entry name" value="RHS repeat-associated core"/>
    <property type="match status" value="1"/>
</dbReference>
<dbReference type="InterPro" id="IPR050708">
    <property type="entry name" value="T6SS_VgrG/RHS"/>
</dbReference>
<proteinExistence type="predicted"/>
<dbReference type="RefSeq" id="WP_123263348.1">
    <property type="nucleotide sequence ID" value="NZ_RJTX01000002.1"/>
</dbReference>
<dbReference type="InterPro" id="IPR022385">
    <property type="entry name" value="Rhs_assc_core"/>
</dbReference>
<sequence length="332" mass="39341">MGNVRVSYQNNGYNHPEVVDNNDYYPFGMSFIRNAEEEQAYFGTASFKNYKYNGKELQESGMYDYGARMYMPDIGRWGVVDPLAEKMPSWSPYTYAFDNPIRFIDPDGREPQHDYRIYKDGRRELIRHTSDKFDRYYNESGTKSIKVNKEFTENFKQNVEWAPYRGYYPTETNITLENPNISSKQIKNYFYFLAANTSKEWTYDKLSKDGIFGDTTLYLIRSQHRAEDATDHGVTANLVENEGYTWLESGHNHPMNTLMKESSTYENNWPSGFNRNGTINSDRGDRKTFENNKDIMPNNAWIFIPTQKHPNIIYYNDQRFWFPNQRQENVHR</sequence>
<comment type="caution">
    <text evidence="1">The sequence shown here is derived from an EMBL/GenBank/DDBJ whole genome shotgun (WGS) entry which is preliminary data.</text>
</comment>